<keyword evidence="5 8" id="KW-0547">Nucleotide-binding</keyword>
<dbReference type="SUPFAM" id="SSF52402">
    <property type="entry name" value="Adenine nucleotide alpha hydrolases-like"/>
    <property type="match status" value="1"/>
</dbReference>
<sequence length="514" mass="60612">MEKLKKIEKKILKRSIEIIEKKLISEGDKILIAFSGGPDSVFLYNFLKFLKSRILIEISLVYVNHNLRVDVGNDLEFVKKFADENNVDYYIQSVDVKKYAIENKKSVELAARELRYKAIEDIRKKIGYNKIATGHNMDDNVETFIFRILRGTSMTGLKGIPEMRKNILRPILGFEKREILYFLKNKNQEYLVDYTNNENNYTRNFIRNEIFPYFEKINPDFRKKVESLIMEINERNFAEVEKFENEKNLEKENFKILKENSINKKDKLSFLLKKNNVQISREKINQIFESFFTKNGKLKSSGTKEFYLGENKILQNMYGELKIVEITNKNEIRNLKSDKNGILHDKATILKENQSIKWYNYKITLYKNIKDFKKNFVNDENISYTFFKIDDRVENGEFFVRSRKDGDRISLKNLGHKKVKKVLIDEKVPKGERDFVPIVGVKVFRVQNDLESSDNGVKLGNDNGNNSEITEILAISNIKFSKFLEKIRKKEIKKLRNESKSKLLIIGRKNGRER</sequence>
<dbReference type="PANTHER" id="PTHR43033">
    <property type="entry name" value="TRNA(ILE)-LYSIDINE SYNTHASE-RELATED"/>
    <property type="match status" value="1"/>
</dbReference>
<proteinExistence type="inferred from homology"/>
<dbReference type="GO" id="GO:0005524">
    <property type="term" value="F:ATP binding"/>
    <property type="evidence" value="ECO:0007669"/>
    <property type="project" value="UniProtKB-UniRule"/>
</dbReference>
<keyword evidence="6 8" id="KW-0067">ATP-binding</keyword>
<evidence type="ECO:0000313" key="10">
    <source>
        <dbReference type="EMBL" id="BBM41066.1"/>
    </source>
</evidence>
<comment type="similarity">
    <text evidence="8">Belongs to the tRNA(Ile)-lysidine synthase family.</text>
</comment>
<dbReference type="InterPro" id="IPR012796">
    <property type="entry name" value="Lysidine-tRNA-synth_C"/>
</dbReference>
<evidence type="ECO:0000256" key="2">
    <source>
        <dbReference type="ARBA" id="ARBA00022490"/>
    </source>
</evidence>
<dbReference type="EC" id="6.3.4.19" evidence="8"/>
<dbReference type="GO" id="GO:0032267">
    <property type="term" value="F:tRNA(Ile)-lysidine synthase activity"/>
    <property type="evidence" value="ECO:0007669"/>
    <property type="project" value="UniProtKB-EC"/>
</dbReference>
<keyword evidence="4 8" id="KW-0819">tRNA processing</keyword>
<dbReference type="CDD" id="cd01992">
    <property type="entry name" value="TilS_N"/>
    <property type="match status" value="1"/>
</dbReference>
<gene>
    <name evidence="8 10" type="primary">tilS</name>
    <name evidence="10" type="ORF">JCM16776_1286</name>
</gene>
<organism evidence="10 11">
    <name type="scientific">Leptotrichia shahii</name>
    <dbReference type="NCBI Taxonomy" id="157691"/>
    <lineage>
        <taxon>Bacteria</taxon>
        <taxon>Fusobacteriati</taxon>
        <taxon>Fusobacteriota</taxon>
        <taxon>Fusobacteriia</taxon>
        <taxon>Fusobacteriales</taxon>
        <taxon>Leptotrichiaceae</taxon>
        <taxon>Leptotrichia</taxon>
    </lineage>
</organism>
<feature type="binding site" evidence="8">
    <location>
        <begin position="35"/>
        <end position="40"/>
    </location>
    <ligand>
        <name>ATP</name>
        <dbReference type="ChEBI" id="CHEBI:30616"/>
    </ligand>
</feature>
<dbReference type="STRING" id="1122172.GCA_000373045_00123"/>
<name>A0A510JPA4_9FUSO</name>
<evidence type="ECO:0000256" key="8">
    <source>
        <dbReference type="HAMAP-Rule" id="MF_01161"/>
    </source>
</evidence>
<comment type="domain">
    <text evidence="8">The N-terminal region contains the highly conserved SGGXDS motif, predicted to be a P-loop motif involved in ATP binding.</text>
</comment>
<dbReference type="SUPFAM" id="SSF56037">
    <property type="entry name" value="PheT/TilS domain"/>
    <property type="match status" value="1"/>
</dbReference>
<evidence type="ECO:0000259" key="9">
    <source>
        <dbReference type="SMART" id="SM00977"/>
    </source>
</evidence>
<dbReference type="EMBL" id="AP019827">
    <property type="protein sequence ID" value="BBM41066.1"/>
    <property type="molecule type" value="Genomic_DNA"/>
</dbReference>
<evidence type="ECO:0000256" key="1">
    <source>
        <dbReference type="ARBA" id="ARBA00004496"/>
    </source>
</evidence>
<dbReference type="AlphaFoldDB" id="A0A510JPA4"/>
<evidence type="ECO:0000313" key="11">
    <source>
        <dbReference type="Proteomes" id="UP000322617"/>
    </source>
</evidence>
<dbReference type="Pfam" id="PF11734">
    <property type="entry name" value="TilS_C"/>
    <property type="match status" value="1"/>
</dbReference>
<dbReference type="NCBIfam" id="TIGR02432">
    <property type="entry name" value="lysidine_TilS_N"/>
    <property type="match status" value="1"/>
</dbReference>
<comment type="function">
    <text evidence="8">Ligates lysine onto the cytidine present at position 34 of the AUA codon-specific tRNA(Ile) that contains the anticodon CAU, in an ATP-dependent manner. Cytidine is converted to lysidine, thus changing the amino acid specificity of the tRNA from methionine to isoleucine.</text>
</comment>
<dbReference type="InterPro" id="IPR012094">
    <property type="entry name" value="tRNA_Ile_lys_synt"/>
</dbReference>
<dbReference type="InterPro" id="IPR011063">
    <property type="entry name" value="TilS/TtcA_N"/>
</dbReference>
<evidence type="ECO:0000256" key="7">
    <source>
        <dbReference type="ARBA" id="ARBA00048539"/>
    </source>
</evidence>
<dbReference type="SMART" id="SM00977">
    <property type="entry name" value="TilS_C"/>
    <property type="match status" value="1"/>
</dbReference>
<dbReference type="Gene3D" id="3.40.50.620">
    <property type="entry name" value="HUPs"/>
    <property type="match status" value="1"/>
</dbReference>
<dbReference type="OrthoDB" id="9807403at2"/>
<dbReference type="Proteomes" id="UP000322617">
    <property type="component" value="Chromosome"/>
</dbReference>
<accession>A0A510JPA4</accession>
<feature type="domain" description="Lysidine-tRNA(Ile) synthetase C-terminal" evidence="9">
    <location>
        <begin position="398"/>
        <end position="459"/>
    </location>
</feature>
<dbReference type="GO" id="GO:0005737">
    <property type="term" value="C:cytoplasm"/>
    <property type="evidence" value="ECO:0007669"/>
    <property type="project" value="UniProtKB-SubCell"/>
</dbReference>
<comment type="subcellular location">
    <subcellularLocation>
        <location evidence="1 8">Cytoplasm</location>
    </subcellularLocation>
</comment>
<dbReference type="KEGG" id="lsz:JCM16776_1286"/>
<dbReference type="PANTHER" id="PTHR43033:SF1">
    <property type="entry name" value="TRNA(ILE)-LYSIDINE SYNTHASE-RELATED"/>
    <property type="match status" value="1"/>
</dbReference>
<dbReference type="RefSeq" id="WP_018449736.1">
    <property type="nucleotide sequence ID" value="NZ_AP019827.1"/>
</dbReference>
<evidence type="ECO:0000256" key="4">
    <source>
        <dbReference type="ARBA" id="ARBA00022694"/>
    </source>
</evidence>
<dbReference type="GO" id="GO:0006400">
    <property type="term" value="P:tRNA modification"/>
    <property type="evidence" value="ECO:0007669"/>
    <property type="project" value="UniProtKB-UniRule"/>
</dbReference>
<keyword evidence="2 8" id="KW-0963">Cytoplasm</keyword>
<evidence type="ECO:0000256" key="3">
    <source>
        <dbReference type="ARBA" id="ARBA00022598"/>
    </source>
</evidence>
<reference evidence="10 11" key="1">
    <citation type="submission" date="2019-07" db="EMBL/GenBank/DDBJ databases">
        <title>Complete Genome Sequence of Leptotrichia shahii Strain JCM 16776.</title>
        <authorList>
            <person name="Watanabe S."/>
            <person name="Cui L."/>
        </authorList>
    </citation>
    <scope>NUCLEOTIDE SEQUENCE [LARGE SCALE GENOMIC DNA]</scope>
    <source>
        <strain evidence="10 11">JCM16776</strain>
    </source>
</reference>
<protein>
    <recommendedName>
        <fullName evidence="8">tRNA(Ile)-lysidine synthase</fullName>
        <ecNumber evidence="8">6.3.4.19</ecNumber>
    </recommendedName>
    <alternativeName>
        <fullName evidence="8">tRNA(Ile)-2-lysyl-cytidine synthase</fullName>
    </alternativeName>
    <alternativeName>
        <fullName evidence="8">tRNA(Ile)-lysidine synthetase</fullName>
    </alternativeName>
</protein>
<keyword evidence="11" id="KW-1185">Reference proteome</keyword>
<dbReference type="HAMAP" id="MF_01161">
    <property type="entry name" value="tRNA_Ile_lys_synt"/>
    <property type="match status" value="1"/>
</dbReference>
<dbReference type="InterPro" id="IPR012795">
    <property type="entry name" value="tRNA_Ile_lys_synt_N"/>
</dbReference>
<dbReference type="Pfam" id="PF01171">
    <property type="entry name" value="ATP_bind_3"/>
    <property type="match status" value="1"/>
</dbReference>
<keyword evidence="3 8" id="KW-0436">Ligase</keyword>
<dbReference type="NCBIfam" id="TIGR02433">
    <property type="entry name" value="lysidine_TilS_C"/>
    <property type="match status" value="1"/>
</dbReference>
<comment type="catalytic activity">
    <reaction evidence="7 8">
        <text>cytidine(34) in tRNA(Ile2) + L-lysine + ATP = lysidine(34) in tRNA(Ile2) + AMP + diphosphate + H(+)</text>
        <dbReference type="Rhea" id="RHEA:43744"/>
        <dbReference type="Rhea" id="RHEA-COMP:10625"/>
        <dbReference type="Rhea" id="RHEA-COMP:10670"/>
        <dbReference type="ChEBI" id="CHEBI:15378"/>
        <dbReference type="ChEBI" id="CHEBI:30616"/>
        <dbReference type="ChEBI" id="CHEBI:32551"/>
        <dbReference type="ChEBI" id="CHEBI:33019"/>
        <dbReference type="ChEBI" id="CHEBI:82748"/>
        <dbReference type="ChEBI" id="CHEBI:83665"/>
        <dbReference type="ChEBI" id="CHEBI:456215"/>
        <dbReference type="EC" id="6.3.4.19"/>
    </reaction>
</comment>
<dbReference type="InterPro" id="IPR014729">
    <property type="entry name" value="Rossmann-like_a/b/a_fold"/>
</dbReference>
<evidence type="ECO:0000256" key="6">
    <source>
        <dbReference type="ARBA" id="ARBA00022840"/>
    </source>
</evidence>
<evidence type="ECO:0000256" key="5">
    <source>
        <dbReference type="ARBA" id="ARBA00022741"/>
    </source>
</evidence>